<sequence>MVGIIGATGFIGSALTEQLQGISITRENYNQHRGSHFDILINANGNSKKYLADKDPLQEFTASVGSLSQFVRDFSYNLFVLISSCDVYEQMIPEMSREEISINPTYVSQYGYHKLIAEQIIHGFCPSFLIIRLGGCVGKNMWKNPIYDIITRKQLFIHPASSLQYLHVDKMAEIVSNLCKDSHRGTFNVCGKRTEVLQDMLNIDDVKWNEELPKIVYDINIDKISCLYEIPTTYKTITDFAKQRGKL</sequence>
<organism evidence="1">
    <name type="scientific">marine sediment metagenome</name>
    <dbReference type="NCBI Taxonomy" id="412755"/>
    <lineage>
        <taxon>unclassified sequences</taxon>
        <taxon>metagenomes</taxon>
        <taxon>ecological metagenomes</taxon>
    </lineage>
</organism>
<reference evidence="1" key="1">
    <citation type="journal article" date="2015" name="Nature">
        <title>Complex archaea that bridge the gap between prokaryotes and eukaryotes.</title>
        <authorList>
            <person name="Spang A."/>
            <person name="Saw J.H."/>
            <person name="Jorgensen S.L."/>
            <person name="Zaremba-Niedzwiedzka K."/>
            <person name="Martijn J."/>
            <person name="Lind A.E."/>
            <person name="van Eijk R."/>
            <person name="Schleper C."/>
            <person name="Guy L."/>
            <person name="Ettema T.J."/>
        </authorList>
    </citation>
    <scope>NUCLEOTIDE SEQUENCE</scope>
</reference>
<evidence type="ECO:0000313" key="1">
    <source>
        <dbReference type="EMBL" id="KKL85405.1"/>
    </source>
</evidence>
<dbReference type="Gene3D" id="3.40.50.720">
    <property type="entry name" value="NAD(P)-binding Rossmann-like Domain"/>
    <property type="match status" value="1"/>
</dbReference>
<name>A0A0F9HUN2_9ZZZZ</name>
<protein>
    <recommendedName>
        <fullName evidence="2">NAD-dependent epimerase/dehydratase domain-containing protein</fullName>
    </recommendedName>
</protein>
<comment type="caution">
    <text evidence="1">The sequence shown here is derived from an EMBL/GenBank/DDBJ whole genome shotgun (WGS) entry which is preliminary data.</text>
</comment>
<gene>
    <name evidence="1" type="ORF">LCGC14_1955050</name>
</gene>
<proteinExistence type="predicted"/>
<dbReference type="InterPro" id="IPR036291">
    <property type="entry name" value="NAD(P)-bd_dom_sf"/>
</dbReference>
<dbReference type="AlphaFoldDB" id="A0A0F9HUN2"/>
<evidence type="ECO:0008006" key="2">
    <source>
        <dbReference type="Google" id="ProtNLM"/>
    </source>
</evidence>
<accession>A0A0F9HUN2</accession>
<dbReference type="SUPFAM" id="SSF51735">
    <property type="entry name" value="NAD(P)-binding Rossmann-fold domains"/>
    <property type="match status" value="1"/>
</dbReference>
<dbReference type="EMBL" id="LAZR01021415">
    <property type="protein sequence ID" value="KKL85405.1"/>
    <property type="molecule type" value="Genomic_DNA"/>
</dbReference>